<evidence type="ECO:0000313" key="4">
    <source>
        <dbReference type="Proteomes" id="UP001054902"/>
    </source>
</evidence>
<evidence type="ECO:0000256" key="2">
    <source>
        <dbReference type="SAM" id="SignalP"/>
    </source>
</evidence>
<reference evidence="3 4" key="1">
    <citation type="journal article" date="2021" name="Sci. Rep.">
        <title>The genome of the diatom Chaetoceros tenuissimus carries an ancient integrated fragment of an extant virus.</title>
        <authorList>
            <person name="Hongo Y."/>
            <person name="Kimura K."/>
            <person name="Takaki Y."/>
            <person name="Yoshida Y."/>
            <person name="Baba S."/>
            <person name="Kobayashi G."/>
            <person name="Nagasaki K."/>
            <person name="Hano T."/>
            <person name="Tomaru Y."/>
        </authorList>
    </citation>
    <scope>NUCLEOTIDE SEQUENCE [LARGE SCALE GENOMIC DNA]</scope>
    <source>
        <strain evidence="3 4">NIES-3715</strain>
    </source>
</reference>
<dbReference type="Proteomes" id="UP001054902">
    <property type="component" value="Unassembled WGS sequence"/>
</dbReference>
<feature type="chain" id="PRO_5041949035" evidence="2">
    <location>
        <begin position="19"/>
        <end position="427"/>
    </location>
</feature>
<feature type="compositionally biased region" description="Low complexity" evidence="1">
    <location>
        <begin position="200"/>
        <end position="225"/>
    </location>
</feature>
<dbReference type="AlphaFoldDB" id="A0AAD3HFU2"/>
<protein>
    <submittedName>
        <fullName evidence="3">Uncharacterized protein</fullName>
    </submittedName>
</protein>
<feature type="region of interest" description="Disordered" evidence="1">
    <location>
        <begin position="199"/>
        <end position="228"/>
    </location>
</feature>
<evidence type="ECO:0000313" key="3">
    <source>
        <dbReference type="EMBL" id="GFH61428.1"/>
    </source>
</evidence>
<proteinExistence type="predicted"/>
<feature type="compositionally biased region" description="Polar residues" evidence="1">
    <location>
        <begin position="61"/>
        <end position="70"/>
    </location>
</feature>
<keyword evidence="4" id="KW-1185">Reference proteome</keyword>
<dbReference type="EMBL" id="BLLK01000074">
    <property type="protein sequence ID" value="GFH61428.1"/>
    <property type="molecule type" value="Genomic_DNA"/>
</dbReference>
<sequence length="427" mass="48100">MRLQYLFIAVAYLVCCDAGRFQIQGPILTVTLKDPYEKQTHHQANIQRSRAKMTETESRSQRQFQENQNVIDDDESGDQETLNAISPTSRKRWYRKLPLSFQRQKQQSTSLFSNVFNIPSLSPTMLYGIRSVRPPLPNYLPFLRSTSLTASYNYHDLHDAPNFIEGDMRLSSSKLNVDMDVGASYNVKQKATALSVRLGTSSSSTSITPTNSEENSTEESQSTATPRPKIAAGCSVLAQMILSKGKRTLSHIRGQYTLNFPPSWTMPSSSGYLSPLPFSLPSSLTITPTYSFLDENDSRCTVVAKSASGRTASILDLNFNNPTLSVMHALDHRHTIQPEISLLDAKILYNWDIRLYEGRSNVKVRVDPMSCVQVSWVDESLSRNGKWVTDLRLPLNGNSVSMGESNNGAMRSQFWKSDIRVRRQFIF</sequence>
<comment type="caution">
    <text evidence="3">The sequence shown here is derived from an EMBL/GenBank/DDBJ whole genome shotgun (WGS) entry which is preliminary data.</text>
</comment>
<accession>A0AAD3HFU2</accession>
<keyword evidence="2" id="KW-0732">Signal</keyword>
<evidence type="ECO:0000256" key="1">
    <source>
        <dbReference type="SAM" id="MobiDB-lite"/>
    </source>
</evidence>
<name>A0AAD3HFU2_9STRA</name>
<feature type="region of interest" description="Disordered" evidence="1">
    <location>
        <begin position="39"/>
        <end position="85"/>
    </location>
</feature>
<gene>
    <name evidence="3" type="ORF">CTEN210_17904</name>
</gene>
<organism evidence="3 4">
    <name type="scientific">Chaetoceros tenuissimus</name>
    <dbReference type="NCBI Taxonomy" id="426638"/>
    <lineage>
        <taxon>Eukaryota</taxon>
        <taxon>Sar</taxon>
        <taxon>Stramenopiles</taxon>
        <taxon>Ochrophyta</taxon>
        <taxon>Bacillariophyta</taxon>
        <taxon>Coscinodiscophyceae</taxon>
        <taxon>Chaetocerotophycidae</taxon>
        <taxon>Chaetocerotales</taxon>
        <taxon>Chaetocerotaceae</taxon>
        <taxon>Chaetoceros</taxon>
    </lineage>
</organism>
<feature type="signal peptide" evidence="2">
    <location>
        <begin position="1"/>
        <end position="18"/>
    </location>
</feature>